<evidence type="ECO:0000313" key="5">
    <source>
        <dbReference type="Proteomes" id="UP000295781"/>
    </source>
</evidence>
<dbReference type="InterPro" id="IPR036514">
    <property type="entry name" value="SGNH_hydro_sf"/>
</dbReference>
<evidence type="ECO:0000256" key="2">
    <source>
        <dbReference type="SAM" id="SignalP"/>
    </source>
</evidence>
<dbReference type="AlphaFoldDB" id="A0A4P2Q8I9"/>
<reference evidence="4 5" key="1">
    <citation type="submission" date="2015-09" db="EMBL/GenBank/DDBJ databases">
        <title>Sorangium comparison.</title>
        <authorList>
            <person name="Zaburannyi N."/>
            <person name="Bunk B."/>
            <person name="Overmann J."/>
            <person name="Mueller R."/>
        </authorList>
    </citation>
    <scope>NUCLEOTIDE SEQUENCE [LARGE SCALE GENOMIC DNA]</scope>
    <source>
        <strain evidence="4 5">So ceGT47</strain>
    </source>
</reference>
<feature type="domain" description="SGNH hydrolase-type esterase" evidence="3">
    <location>
        <begin position="269"/>
        <end position="455"/>
    </location>
</feature>
<dbReference type="Pfam" id="PF13472">
    <property type="entry name" value="Lipase_GDSL_2"/>
    <property type="match status" value="1"/>
</dbReference>
<feature type="compositionally biased region" description="Polar residues" evidence="1">
    <location>
        <begin position="102"/>
        <end position="111"/>
    </location>
</feature>
<dbReference type="PANTHER" id="PTHR43784">
    <property type="entry name" value="GDSL-LIKE LIPASE/ACYLHYDROLASE, PUTATIVE (AFU_ORTHOLOGUE AFUA_2G00820)-RELATED"/>
    <property type="match status" value="1"/>
</dbReference>
<keyword evidence="2" id="KW-0732">Signal</keyword>
<dbReference type="GO" id="GO:0016788">
    <property type="term" value="F:hydrolase activity, acting on ester bonds"/>
    <property type="evidence" value="ECO:0007669"/>
    <property type="project" value="UniProtKB-ARBA"/>
</dbReference>
<organism evidence="4 5">
    <name type="scientific">Sorangium cellulosum</name>
    <name type="common">Polyangium cellulosum</name>
    <dbReference type="NCBI Taxonomy" id="56"/>
    <lineage>
        <taxon>Bacteria</taxon>
        <taxon>Pseudomonadati</taxon>
        <taxon>Myxococcota</taxon>
        <taxon>Polyangia</taxon>
        <taxon>Polyangiales</taxon>
        <taxon>Polyangiaceae</taxon>
        <taxon>Sorangium</taxon>
    </lineage>
</organism>
<dbReference type="Gene3D" id="3.40.50.1110">
    <property type="entry name" value="SGNH hydrolase"/>
    <property type="match status" value="1"/>
</dbReference>
<protein>
    <submittedName>
        <fullName evidence="4">GDSL family lipase</fullName>
    </submittedName>
</protein>
<feature type="region of interest" description="Disordered" evidence="1">
    <location>
        <begin position="102"/>
        <end position="121"/>
    </location>
</feature>
<accession>A0A4P2Q8I9</accession>
<feature type="region of interest" description="Disordered" evidence="1">
    <location>
        <begin position="17"/>
        <end position="94"/>
    </location>
</feature>
<evidence type="ECO:0000313" key="4">
    <source>
        <dbReference type="EMBL" id="AUX25516.1"/>
    </source>
</evidence>
<feature type="compositionally biased region" description="Gly residues" evidence="1">
    <location>
        <begin position="41"/>
        <end position="76"/>
    </location>
</feature>
<dbReference type="OrthoDB" id="1828825at2"/>
<feature type="signal peptide" evidence="2">
    <location>
        <begin position="1"/>
        <end position="17"/>
    </location>
</feature>
<dbReference type="RefSeq" id="WP_129352475.1">
    <property type="nucleotide sequence ID" value="NZ_CP012670.1"/>
</dbReference>
<dbReference type="EMBL" id="CP012670">
    <property type="protein sequence ID" value="AUX25516.1"/>
    <property type="molecule type" value="Genomic_DNA"/>
</dbReference>
<name>A0A4P2Q8I9_SORCE</name>
<gene>
    <name evidence="4" type="ORF">SOCEGT47_060630</name>
</gene>
<dbReference type="Proteomes" id="UP000295781">
    <property type="component" value="Chromosome"/>
</dbReference>
<evidence type="ECO:0000256" key="1">
    <source>
        <dbReference type="SAM" id="MobiDB-lite"/>
    </source>
</evidence>
<dbReference type="CDD" id="cd01830">
    <property type="entry name" value="XynE_like"/>
    <property type="match status" value="1"/>
</dbReference>
<dbReference type="PANTHER" id="PTHR43784:SF2">
    <property type="entry name" value="GDSL-LIKE LIPASE_ACYLHYDROLASE, PUTATIVE (AFU_ORTHOLOGUE AFUA_2G00820)-RELATED"/>
    <property type="match status" value="1"/>
</dbReference>
<evidence type="ECO:0000259" key="3">
    <source>
        <dbReference type="Pfam" id="PF13472"/>
    </source>
</evidence>
<dbReference type="InterPro" id="IPR053140">
    <property type="entry name" value="GDSL_Rv0518-like"/>
</dbReference>
<feature type="compositionally biased region" description="Low complexity" evidence="1">
    <location>
        <begin position="22"/>
        <end position="40"/>
    </location>
</feature>
<feature type="chain" id="PRO_5020417200" evidence="2">
    <location>
        <begin position="18"/>
        <end position="468"/>
    </location>
</feature>
<dbReference type="InterPro" id="IPR013830">
    <property type="entry name" value="SGNH_hydro"/>
</dbReference>
<dbReference type="SUPFAM" id="SSF52266">
    <property type="entry name" value="SGNH hydrolase"/>
    <property type="match status" value="1"/>
</dbReference>
<proteinExistence type="predicted"/>
<sequence length="468" mass="48494">MRKTLWALLFLLIPACGDDSSDATTSSGTTGTGGATTTSGTAGGGGTSDGGGGSSSGEGGADGTGGNQGGADGTGGTDVSSGTAGGGGAGGEAEAHWVGTWTTGPQLTEPHNNPPEPGLTNNTLRQVVYTSIGGSSVRLLLSNEFGNGPVTMEAVHIADSTTADGIQVETDTALTFAGEPSVTIPKGETVFSDPVDYAVKPLTKLAVTIKFGAVPSEITGHPGSRTNSYLQTGNGVSSATLSSPVATAHWYYITGLDVAADPSAGAVVILGDSITDGRGSITDENTRWPDYLSRRLRANEATANVAVLNLGIGGNNVLTGGLGPTALERFDRDVLGQRGARWLIVYEGVNDIGTSSDPNVADRLIEAYETFIDKAHDKGMKAYGVPILPFNGNGYYSPEHEAARQKVNEWIRTSNQYDAVIDLDAAVRDPDDPSRLREEFLFENDWLHLNSKGYETMAGAVDLKLFTE</sequence>